<name>A0ABC8WXU3_9POAL</name>
<comment type="cofactor">
    <cofactor evidence="1">
        <name>Mn(2+)</name>
        <dbReference type="ChEBI" id="CHEBI:29035"/>
    </cofactor>
</comment>
<dbReference type="GO" id="GO:0016787">
    <property type="term" value="F:hydrolase activity"/>
    <property type="evidence" value="ECO:0007669"/>
    <property type="project" value="UniProtKB-KW"/>
</dbReference>
<dbReference type="GO" id="GO:0005737">
    <property type="term" value="C:cytoplasm"/>
    <property type="evidence" value="ECO:0007669"/>
    <property type="project" value="UniProtKB-SubCell"/>
</dbReference>
<reference evidence="11" key="1">
    <citation type="submission" date="2024-10" db="EMBL/GenBank/DDBJ databases">
        <authorList>
            <person name="Ryan C."/>
        </authorList>
    </citation>
    <scope>NUCLEOTIDE SEQUENCE [LARGE SCALE GENOMIC DNA]</scope>
</reference>
<evidence type="ECO:0000313" key="12">
    <source>
        <dbReference type="Proteomes" id="UP001497457"/>
    </source>
</evidence>
<proteinExistence type="inferred from homology"/>
<keyword evidence="7" id="KW-0694">RNA-binding</keyword>
<dbReference type="PROSITE" id="PS00893">
    <property type="entry name" value="NUDIX_BOX"/>
    <property type="match status" value="1"/>
</dbReference>
<dbReference type="InterPro" id="IPR020084">
    <property type="entry name" value="NUDIX_hydrolase_CS"/>
</dbReference>
<dbReference type="PANTHER" id="PTHR23114">
    <property type="entry name" value="M7GPPPN-MRNA HYDROLASE"/>
    <property type="match status" value="1"/>
</dbReference>
<evidence type="ECO:0000256" key="2">
    <source>
        <dbReference type="ARBA" id="ARBA00004496"/>
    </source>
</evidence>
<accession>A0ABC8WXU3</accession>
<dbReference type="GO" id="GO:0003723">
    <property type="term" value="F:RNA binding"/>
    <property type="evidence" value="ECO:0007669"/>
    <property type="project" value="UniProtKB-KW"/>
</dbReference>
<sequence length="378" mass="43043">MAMAGGGGLNRSSSRGQLPPQELLDDLCSRFLLNVPKEELESFERILFLLEQAHWFYEDNSVEHNPNLKSLSFKDFTSLMFKSCTALRPYIAHLDDIYKDFNNYKFRVPVSGAIILDDTYERCLLVKGWKAGASWSFPRGKRNKDEEDHTCAVREVLEETGCDVSSLLNLDDCLEVSIGQQRVRLYIITGVKRDTVFAPQTKKEISEISWHRIDDLLPASDDAVSRGVNGMKLYMVAPFLTKLKAWIATHPPPQYQKSEASAKGFFCSLVYPFRITQVNCFLNNLQTKFALTVLLNRCRTYSLFSYTFVHKCMLTRHWAVTVWKAKNSSSGSTPVENPVARAGSDAQHVDNRPGRSFRNFRFDTASILQSMEASFLRT</sequence>
<keyword evidence="12" id="KW-1185">Reference proteome</keyword>
<comment type="similarity">
    <text evidence="3">Belongs to the Nudix hydrolase family. DCP2 subfamily.</text>
</comment>
<dbReference type="FunFam" id="1.10.10.1050:FF:000002">
    <property type="entry name" value="mRNA-decapping enzyme subunit 2"/>
    <property type="match status" value="1"/>
</dbReference>
<dbReference type="PANTHER" id="PTHR23114:SF17">
    <property type="entry name" value="M7GPPPN-MRNA HYDROLASE"/>
    <property type="match status" value="1"/>
</dbReference>
<dbReference type="GO" id="GO:0016071">
    <property type="term" value="P:mRNA metabolic process"/>
    <property type="evidence" value="ECO:0007669"/>
    <property type="project" value="UniProtKB-ARBA"/>
</dbReference>
<evidence type="ECO:0000256" key="1">
    <source>
        <dbReference type="ARBA" id="ARBA00001936"/>
    </source>
</evidence>
<dbReference type="InterPro" id="IPR044099">
    <property type="entry name" value="Dcp2_NUDIX"/>
</dbReference>
<dbReference type="Pfam" id="PF00293">
    <property type="entry name" value="NUDIX"/>
    <property type="match status" value="1"/>
</dbReference>
<dbReference type="PROSITE" id="PS51462">
    <property type="entry name" value="NUDIX"/>
    <property type="match status" value="1"/>
</dbReference>
<dbReference type="EMBL" id="OZ075123">
    <property type="protein sequence ID" value="CAL4917622.1"/>
    <property type="molecule type" value="Genomic_DNA"/>
</dbReference>
<keyword evidence="8" id="KW-0464">Manganese</keyword>
<dbReference type="FunFam" id="3.90.79.10:FF:000003">
    <property type="entry name" value="M7GpppN-mRNA hydrolase isoform 2"/>
    <property type="match status" value="1"/>
</dbReference>
<dbReference type="Gene3D" id="1.10.10.1050">
    <property type="entry name" value="Dcp2, box A domain"/>
    <property type="match status" value="1"/>
</dbReference>
<dbReference type="SUPFAM" id="SSF140586">
    <property type="entry name" value="Dcp2 domain-like"/>
    <property type="match status" value="1"/>
</dbReference>
<evidence type="ECO:0000256" key="8">
    <source>
        <dbReference type="ARBA" id="ARBA00023211"/>
    </source>
</evidence>
<evidence type="ECO:0000313" key="11">
    <source>
        <dbReference type="EMBL" id="CAL4917622.1"/>
    </source>
</evidence>
<protein>
    <recommendedName>
        <fullName evidence="10">Nudix hydrolase domain-containing protein</fullName>
    </recommendedName>
</protein>
<keyword evidence="5" id="KW-0479">Metal-binding</keyword>
<gene>
    <name evidence="11" type="ORF">URODEC1_LOCUS18683</name>
</gene>
<dbReference type="CDD" id="cd03672">
    <property type="entry name" value="NUDIX_Dcp2p_Nudt20"/>
    <property type="match status" value="1"/>
</dbReference>
<evidence type="ECO:0000256" key="9">
    <source>
        <dbReference type="SAM" id="MobiDB-lite"/>
    </source>
</evidence>
<dbReference type="InterPro" id="IPR000086">
    <property type="entry name" value="NUDIX_hydrolase_dom"/>
</dbReference>
<evidence type="ECO:0000259" key="10">
    <source>
        <dbReference type="PROSITE" id="PS51462"/>
    </source>
</evidence>
<dbReference type="InterPro" id="IPR007722">
    <property type="entry name" value="DCP2_BoxA"/>
</dbReference>
<dbReference type="AlphaFoldDB" id="A0ABC8WXU3"/>
<dbReference type="Proteomes" id="UP001497457">
    <property type="component" value="Chromosome 13rd"/>
</dbReference>
<feature type="domain" description="Nudix hydrolase" evidence="10">
    <location>
        <begin position="106"/>
        <end position="237"/>
    </location>
</feature>
<dbReference type="Gene3D" id="3.90.79.10">
    <property type="entry name" value="Nucleoside Triphosphate Pyrophosphohydrolase"/>
    <property type="match status" value="1"/>
</dbReference>
<comment type="subcellular location">
    <subcellularLocation>
        <location evidence="2">Cytoplasm</location>
    </subcellularLocation>
</comment>
<evidence type="ECO:0000256" key="7">
    <source>
        <dbReference type="ARBA" id="ARBA00022884"/>
    </source>
</evidence>
<dbReference type="SMART" id="SM01125">
    <property type="entry name" value="DCP2"/>
    <property type="match status" value="1"/>
</dbReference>
<dbReference type="GO" id="GO:0046872">
    <property type="term" value="F:metal ion binding"/>
    <property type="evidence" value="ECO:0007669"/>
    <property type="project" value="UniProtKB-KW"/>
</dbReference>
<dbReference type="InterPro" id="IPR015797">
    <property type="entry name" value="NUDIX_hydrolase-like_dom_sf"/>
</dbReference>
<dbReference type="InterPro" id="IPR036189">
    <property type="entry name" value="DCP2_BoxA_sf"/>
</dbReference>
<evidence type="ECO:0000256" key="6">
    <source>
        <dbReference type="ARBA" id="ARBA00022801"/>
    </source>
</evidence>
<dbReference type="SUPFAM" id="SSF55811">
    <property type="entry name" value="Nudix"/>
    <property type="match status" value="1"/>
</dbReference>
<keyword evidence="4" id="KW-0963">Cytoplasm</keyword>
<organism evidence="11 12">
    <name type="scientific">Urochloa decumbens</name>
    <dbReference type="NCBI Taxonomy" id="240449"/>
    <lineage>
        <taxon>Eukaryota</taxon>
        <taxon>Viridiplantae</taxon>
        <taxon>Streptophyta</taxon>
        <taxon>Embryophyta</taxon>
        <taxon>Tracheophyta</taxon>
        <taxon>Spermatophyta</taxon>
        <taxon>Magnoliopsida</taxon>
        <taxon>Liliopsida</taxon>
        <taxon>Poales</taxon>
        <taxon>Poaceae</taxon>
        <taxon>PACMAD clade</taxon>
        <taxon>Panicoideae</taxon>
        <taxon>Panicodae</taxon>
        <taxon>Paniceae</taxon>
        <taxon>Melinidinae</taxon>
        <taxon>Urochloa</taxon>
    </lineage>
</organism>
<evidence type="ECO:0000256" key="3">
    <source>
        <dbReference type="ARBA" id="ARBA00005279"/>
    </source>
</evidence>
<keyword evidence="6" id="KW-0378">Hydrolase</keyword>
<evidence type="ECO:0000256" key="5">
    <source>
        <dbReference type="ARBA" id="ARBA00022723"/>
    </source>
</evidence>
<feature type="region of interest" description="Disordered" evidence="9">
    <location>
        <begin position="327"/>
        <end position="349"/>
    </location>
</feature>
<dbReference type="Pfam" id="PF05026">
    <property type="entry name" value="DCP2"/>
    <property type="match status" value="1"/>
</dbReference>
<evidence type="ECO:0000256" key="4">
    <source>
        <dbReference type="ARBA" id="ARBA00022490"/>
    </source>
</evidence>